<proteinExistence type="predicted"/>
<accession>A0AAV5J5Y8</accession>
<feature type="transmembrane region" description="Helical" evidence="1">
    <location>
        <begin position="35"/>
        <end position="53"/>
    </location>
</feature>
<protein>
    <submittedName>
        <fullName evidence="2">Uncharacterized protein</fullName>
    </submittedName>
</protein>
<keyword evidence="1" id="KW-1133">Transmembrane helix</keyword>
<evidence type="ECO:0000313" key="3">
    <source>
        <dbReference type="Proteomes" id="UP001054252"/>
    </source>
</evidence>
<sequence>MFYNHLSFICSRDLLLWRWWLLLCVFYPSKIGKKTHLVIFQINFVFGIAFPWYSTSLKVLIYYDEINFN</sequence>
<organism evidence="2 3">
    <name type="scientific">Rubroshorea leprosula</name>
    <dbReference type="NCBI Taxonomy" id="152421"/>
    <lineage>
        <taxon>Eukaryota</taxon>
        <taxon>Viridiplantae</taxon>
        <taxon>Streptophyta</taxon>
        <taxon>Embryophyta</taxon>
        <taxon>Tracheophyta</taxon>
        <taxon>Spermatophyta</taxon>
        <taxon>Magnoliopsida</taxon>
        <taxon>eudicotyledons</taxon>
        <taxon>Gunneridae</taxon>
        <taxon>Pentapetalae</taxon>
        <taxon>rosids</taxon>
        <taxon>malvids</taxon>
        <taxon>Malvales</taxon>
        <taxon>Dipterocarpaceae</taxon>
        <taxon>Rubroshorea</taxon>
    </lineage>
</organism>
<comment type="caution">
    <text evidence="2">The sequence shown here is derived from an EMBL/GenBank/DDBJ whole genome shotgun (WGS) entry which is preliminary data.</text>
</comment>
<keyword evidence="1" id="KW-0812">Transmembrane</keyword>
<evidence type="ECO:0000256" key="1">
    <source>
        <dbReference type="SAM" id="Phobius"/>
    </source>
</evidence>
<dbReference type="AlphaFoldDB" id="A0AAV5J5Y8"/>
<name>A0AAV5J5Y8_9ROSI</name>
<feature type="transmembrane region" description="Helical" evidence="1">
    <location>
        <begin position="6"/>
        <end position="28"/>
    </location>
</feature>
<keyword evidence="3" id="KW-1185">Reference proteome</keyword>
<dbReference type="EMBL" id="BPVZ01000028">
    <property type="protein sequence ID" value="GKV07906.1"/>
    <property type="molecule type" value="Genomic_DNA"/>
</dbReference>
<gene>
    <name evidence="2" type="ORF">SLEP1_g19609</name>
</gene>
<dbReference type="Proteomes" id="UP001054252">
    <property type="component" value="Unassembled WGS sequence"/>
</dbReference>
<keyword evidence="1" id="KW-0472">Membrane</keyword>
<reference evidence="2 3" key="1">
    <citation type="journal article" date="2021" name="Commun. Biol.">
        <title>The genome of Shorea leprosula (Dipterocarpaceae) highlights the ecological relevance of drought in aseasonal tropical rainforests.</title>
        <authorList>
            <person name="Ng K.K.S."/>
            <person name="Kobayashi M.J."/>
            <person name="Fawcett J.A."/>
            <person name="Hatakeyama M."/>
            <person name="Paape T."/>
            <person name="Ng C.H."/>
            <person name="Ang C.C."/>
            <person name="Tnah L.H."/>
            <person name="Lee C.T."/>
            <person name="Nishiyama T."/>
            <person name="Sese J."/>
            <person name="O'Brien M.J."/>
            <person name="Copetti D."/>
            <person name="Mohd Noor M.I."/>
            <person name="Ong R.C."/>
            <person name="Putra M."/>
            <person name="Sireger I.Z."/>
            <person name="Indrioko S."/>
            <person name="Kosugi Y."/>
            <person name="Izuno A."/>
            <person name="Isagi Y."/>
            <person name="Lee S.L."/>
            <person name="Shimizu K.K."/>
        </authorList>
    </citation>
    <scope>NUCLEOTIDE SEQUENCE [LARGE SCALE GENOMIC DNA]</scope>
    <source>
        <strain evidence="2">214</strain>
    </source>
</reference>
<evidence type="ECO:0000313" key="2">
    <source>
        <dbReference type="EMBL" id="GKV07906.1"/>
    </source>
</evidence>